<evidence type="ECO:0000256" key="4">
    <source>
        <dbReference type="ARBA" id="ARBA00022777"/>
    </source>
</evidence>
<dbReference type="RefSeq" id="WP_216470743.1">
    <property type="nucleotide sequence ID" value="NZ_JAHLQI010000005.1"/>
</dbReference>
<dbReference type="Pfam" id="PF00069">
    <property type="entry name" value="Pkinase"/>
    <property type="match status" value="1"/>
</dbReference>
<keyword evidence="2" id="KW-0808">Transferase</keyword>
<evidence type="ECO:0000259" key="7">
    <source>
        <dbReference type="PROSITE" id="PS50011"/>
    </source>
</evidence>
<evidence type="ECO:0000256" key="2">
    <source>
        <dbReference type="ARBA" id="ARBA00022679"/>
    </source>
</evidence>
<evidence type="ECO:0000256" key="6">
    <source>
        <dbReference type="PROSITE-ProRule" id="PRU10141"/>
    </source>
</evidence>
<dbReference type="GO" id="GO:0016301">
    <property type="term" value="F:kinase activity"/>
    <property type="evidence" value="ECO:0007669"/>
    <property type="project" value="UniProtKB-KW"/>
</dbReference>
<dbReference type="InterPro" id="IPR000719">
    <property type="entry name" value="Prot_kinase_dom"/>
</dbReference>
<name>A0ABS6EVZ5_9FIRM</name>
<comment type="caution">
    <text evidence="8">The sequence shown here is derived from an EMBL/GenBank/DDBJ whole genome shotgun (WGS) entry which is preliminary data.</text>
</comment>
<feature type="domain" description="Protein kinase" evidence="7">
    <location>
        <begin position="40"/>
        <end position="289"/>
    </location>
</feature>
<dbReference type="PROSITE" id="PS00108">
    <property type="entry name" value="PROTEIN_KINASE_ST"/>
    <property type="match status" value="1"/>
</dbReference>
<dbReference type="InterPro" id="IPR017441">
    <property type="entry name" value="Protein_kinase_ATP_BS"/>
</dbReference>
<dbReference type="PANTHER" id="PTHR43289">
    <property type="entry name" value="MITOGEN-ACTIVATED PROTEIN KINASE KINASE KINASE 20-RELATED"/>
    <property type="match status" value="1"/>
</dbReference>
<sequence>MNFCTNCRINKKRCPRALKVKTVETDRKVLPQGTIIHGDYQIYGVLGAGGMSVTYCACTRLKPFVLKQFNPTAENRKNLNMQKERATFIGEARKLLILNHPNIVKIENIISDEENIFLAMEFLIGESVQSYLNRTNRIFSEQHAYNLMRNIFDALETVHQKGMIHRDVKPSNIMICALDQTMKLIDFGNARQIDTHTKSAVVSSGYAPIEQYDPHGKQGTWTDVYALSAVLYRLITGKEPQPSYLRCIQDNMHAPLGMEHGEALMKGLAVQPQDRWQTIGELRAALGNLKTKAISKASSRNRQTKHVRDASYDRPTEYVRDASWDKKTNYIQHDHSVSGEKDDVQVFEQYKKAAESGDIDGMIHLIRCYRKGIGTKKNWKEAWRWSKKVAEITVEAE</sequence>
<evidence type="ECO:0000313" key="9">
    <source>
        <dbReference type="Proteomes" id="UP000783588"/>
    </source>
</evidence>
<feature type="binding site" evidence="6">
    <location>
        <position position="67"/>
    </location>
    <ligand>
        <name>ATP</name>
        <dbReference type="ChEBI" id="CHEBI:30616"/>
    </ligand>
</feature>
<accession>A0ABS6EVZ5</accession>
<evidence type="ECO:0000256" key="5">
    <source>
        <dbReference type="ARBA" id="ARBA00022840"/>
    </source>
</evidence>
<proteinExistence type="predicted"/>
<dbReference type="EMBL" id="JAHLQI010000005">
    <property type="protein sequence ID" value="MBU5491034.1"/>
    <property type="molecule type" value="Genomic_DNA"/>
</dbReference>
<evidence type="ECO:0000313" key="8">
    <source>
        <dbReference type="EMBL" id="MBU5491034.1"/>
    </source>
</evidence>
<evidence type="ECO:0000256" key="1">
    <source>
        <dbReference type="ARBA" id="ARBA00012513"/>
    </source>
</evidence>
<keyword evidence="9" id="KW-1185">Reference proteome</keyword>
<reference evidence="8 9" key="1">
    <citation type="submission" date="2021-06" db="EMBL/GenBank/DDBJ databases">
        <authorList>
            <person name="Sun Q."/>
            <person name="Li D."/>
        </authorList>
    </citation>
    <scope>NUCLEOTIDE SEQUENCE [LARGE SCALE GENOMIC DNA]</scope>
    <source>
        <strain evidence="8 9">MSJd-7</strain>
    </source>
</reference>
<organism evidence="8 9">
    <name type="scientific">Butyricicoccus intestinisimiae</name>
    <dbReference type="NCBI Taxonomy" id="2841509"/>
    <lineage>
        <taxon>Bacteria</taxon>
        <taxon>Bacillati</taxon>
        <taxon>Bacillota</taxon>
        <taxon>Clostridia</taxon>
        <taxon>Eubacteriales</taxon>
        <taxon>Butyricicoccaceae</taxon>
        <taxon>Butyricicoccus</taxon>
    </lineage>
</organism>
<keyword evidence="4 8" id="KW-0418">Kinase</keyword>
<keyword evidence="3 6" id="KW-0547">Nucleotide-binding</keyword>
<dbReference type="SMART" id="SM00220">
    <property type="entry name" value="S_TKc"/>
    <property type="match status" value="1"/>
</dbReference>
<dbReference type="CDD" id="cd14014">
    <property type="entry name" value="STKc_PknB_like"/>
    <property type="match status" value="1"/>
</dbReference>
<dbReference type="PROSITE" id="PS00107">
    <property type="entry name" value="PROTEIN_KINASE_ATP"/>
    <property type="match status" value="1"/>
</dbReference>
<dbReference type="Proteomes" id="UP000783588">
    <property type="component" value="Unassembled WGS sequence"/>
</dbReference>
<dbReference type="PROSITE" id="PS50011">
    <property type="entry name" value="PROTEIN_KINASE_DOM"/>
    <property type="match status" value="1"/>
</dbReference>
<keyword evidence="5 6" id="KW-0067">ATP-binding</keyword>
<gene>
    <name evidence="8" type="ORF">KQI75_10460</name>
</gene>
<dbReference type="PANTHER" id="PTHR43289:SF6">
    <property type="entry name" value="SERINE_THREONINE-PROTEIN KINASE NEKL-3"/>
    <property type="match status" value="1"/>
</dbReference>
<dbReference type="InterPro" id="IPR008271">
    <property type="entry name" value="Ser/Thr_kinase_AS"/>
</dbReference>
<protein>
    <recommendedName>
        <fullName evidence="1">non-specific serine/threonine protein kinase</fullName>
        <ecNumber evidence="1">2.7.11.1</ecNumber>
    </recommendedName>
</protein>
<dbReference type="EC" id="2.7.11.1" evidence="1"/>
<evidence type="ECO:0000256" key="3">
    <source>
        <dbReference type="ARBA" id="ARBA00022741"/>
    </source>
</evidence>